<feature type="domain" description="Protein kinase" evidence="22">
    <location>
        <begin position="337"/>
        <end position="616"/>
    </location>
</feature>
<name>A0A200QT06_MACCD</name>
<dbReference type="AlphaFoldDB" id="A0A200QT06"/>
<evidence type="ECO:0000256" key="2">
    <source>
        <dbReference type="ARBA" id="ARBA00008536"/>
    </source>
</evidence>
<evidence type="ECO:0000256" key="10">
    <source>
        <dbReference type="ARBA" id="ARBA00022734"/>
    </source>
</evidence>
<evidence type="ECO:0000256" key="19">
    <source>
        <dbReference type="ARBA" id="ARBA00048679"/>
    </source>
</evidence>
<comment type="catalytic activity">
    <reaction evidence="19">
        <text>L-seryl-[protein] + ATP = O-phospho-L-seryl-[protein] + ADP + H(+)</text>
        <dbReference type="Rhea" id="RHEA:17989"/>
        <dbReference type="Rhea" id="RHEA-COMP:9863"/>
        <dbReference type="Rhea" id="RHEA-COMP:11604"/>
        <dbReference type="ChEBI" id="CHEBI:15378"/>
        <dbReference type="ChEBI" id="CHEBI:29999"/>
        <dbReference type="ChEBI" id="CHEBI:30616"/>
        <dbReference type="ChEBI" id="CHEBI:83421"/>
        <dbReference type="ChEBI" id="CHEBI:456216"/>
        <dbReference type="EC" id="2.7.11.1"/>
    </reaction>
</comment>
<evidence type="ECO:0000256" key="4">
    <source>
        <dbReference type="ARBA" id="ARBA00012513"/>
    </source>
</evidence>
<dbReference type="SUPFAM" id="SSF49899">
    <property type="entry name" value="Concanavalin A-like lectins/glucanases"/>
    <property type="match status" value="1"/>
</dbReference>
<evidence type="ECO:0000256" key="14">
    <source>
        <dbReference type="ARBA" id="ARBA00022989"/>
    </source>
</evidence>
<evidence type="ECO:0000256" key="5">
    <source>
        <dbReference type="ARBA" id="ARBA00022475"/>
    </source>
</evidence>
<keyword evidence="6" id="KW-0723">Serine/threonine-protein kinase</keyword>
<keyword evidence="17" id="KW-0325">Glycoprotein</keyword>
<dbReference type="InterPro" id="IPR000719">
    <property type="entry name" value="Prot_kinase_dom"/>
</dbReference>
<dbReference type="SMART" id="SM00220">
    <property type="entry name" value="S_TKc"/>
    <property type="match status" value="1"/>
</dbReference>
<accession>A0A200QT06</accession>
<dbReference type="CDD" id="cd06899">
    <property type="entry name" value="lectin_legume_LecRK_Arcelin_ConA"/>
    <property type="match status" value="1"/>
</dbReference>
<comment type="subcellular location">
    <subcellularLocation>
        <location evidence="1">Cell membrane</location>
        <topology evidence="1">Single-pass type I membrane protein</topology>
    </subcellularLocation>
</comment>
<evidence type="ECO:0000256" key="16">
    <source>
        <dbReference type="ARBA" id="ARBA00023170"/>
    </source>
</evidence>
<dbReference type="SUPFAM" id="SSF56112">
    <property type="entry name" value="Protein kinase-like (PK-like)"/>
    <property type="match status" value="1"/>
</dbReference>
<gene>
    <name evidence="23" type="ORF">BVC80_375g3</name>
</gene>
<dbReference type="EMBL" id="MVGT01001108">
    <property type="protein sequence ID" value="OVA13608.1"/>
    <property type="molecule type" value="Genomic_DNA"/>
</dbReference>
<evidence type="ECO:0000256" key="3">
    <source>
        <dbReference type="ARBA" id="ARBA00010217"/>
    </source>
</evidence>
<dbReference type="FunFam" id="2.60.120.200:FF:000112">
    <property type="entry name" value="L-type lectin-domain containing receptor kinase V.9"/>
    <property type="match status" value="1"/>
</dbReference>
<dbReference type="Gene3D" id="3.30.200.20">
    <property type="entry name" value="Phosphorylase Kinase, domain 1"/>
    <property type="match status" value="1"/>
</dbReference>
<evidence type="ECO:0000256" key="13">
    <source>
        <dbReference type="ARBA" id="ARBA00022840"/>
    </source>
</evidence>
<dbReference type="InterPro" id="IPR050528">
    <property type="entry name" value="L-type_Lectin-RKs"/>
</dbReference>
<evidence type="ECO:0000256" key="7">
    <source>
        <dbReference type="ARBA" id="ARBA00022679"/>
    </source>
</evidence>
<dbReference type="STRING" id="56857.A0A200QT06"/>
<dbReference type="InterPro" id="IPR019825">
    <property type="entry name" value="Lectin_legB_Mn/Ca_BS"/>
</dbReference>
<dbReference type="InterPro" id="IPR011009">
    <property type="entry name" value="Kinase-like_dom_sf"/>
</dbReference>
<keyword evidence="12 23" id="KW-0418">Kinase</keyword>
<dbReference type="OrthoDB" id="543442at2759"/>
<dbReference type="Gene3D" id="1.10.510.10">
    <property type="entry name" value="Transferase(Phosphotransferase) domain 1"/>
    <property type="match status" value="1"/>
</dbReference>
<dbReference type="InterPro" id="IPR008271">
    <property type="entry name" value="Ser/Thr_kinase_AS"/>
</dbReference>
<dbReference type="FunCoup" id="A0A200QT06">
    <property type="interactions" value="514"/>
</dbReference>
<comment type="similarity">
    <text evidence="2">In the N-terminal section; belongs to the leguminous lectin family.</text>
</comment>
<dbReference type="Gene3D" id="2.60.120.200">
    <property type="match status" value="1"/>
</dbReference>
<dbReference type="PROSITE" id="PS00107">
    <property type="entry name" value="PROTEIN_KINASE_ATP"/>
    <property type="match status" value="1"/>
</dbReference>
<reference evidence="23 24" key="1">
    <citation type="journal article" date="2017" name="Mol. Plant">
        <title>The Genome of Medicinal Plant Macleaya cordata Provides New Insights into Benzylisoquinoline Alkaloids Metabolism.</title>
        <authorList>
            <person name="Liu X."/>
            <person name="Liu Y."/>
            <person name="Huang P."/>
            <person name="Ma Y."/>
            <person name="Qing Z."/>
            <person name="Tang Q."/>
            <person name="Cao H."/>
            <person name="Cheng P."/>
            <person name="Zheng Y."/>
            <person name="Yuan Z."/>
            <person name="Zhou Y."/>
            <person name="Liu J."/>
            <person name="Tang Z."/>
            <person name="Zhuo Y."/>
            <person name="Zhang Y."/>
            <person name="Yu L."/>
            <person name="Huang J."/>
            <person name="Yang P."/>
            <person name="Peng Q."/>
            <person name="Zhang J."/>
            <person name="Jiang W."/>
            <person name="Zhang Z."/>
            <person name="Lin K."/>
            <person name="Ro D.K."/>
            <person name="Chen X."/>
            <person name="Xiong X."/>
            <person name="Shang Y."/>
            <person name="Huang S."/>
            <person name="Zeng J."/>
        </authorList>
    </citation>
    <scope>NUCLEOTIDE SEQUENCE [LARGE SCALE GENOMIC DNA]</scope>
    <source>
        <strain evidence="24">cv. BLH2017</strain>
        <tissue evidence="23">Root</tissue>
    </source>
</reference>
<dbReference type="InterPro" id="IPR001220">
    <property type="entry name" value="Legume_lectin_dom"/>
</dbReference>
<dbReference type="CDD" id="cd14066">
    <property type="entry name" value="STKc_IRAK"/>
    <property type="match status" value="1"/>
</dbReference>
<evidence type="ECO:0000256" key="11">
    <source>
        <dbReference type="ARBA" id="ARBA00022741"/>
    </source>
</evidence>
<dbReference type="FunFam" id="3.30.200.20:FF:000112">
    <property type="entry name" value="Lectin-domain containing receptor kinase A4.3"/>
    <property type="match status" value="1"/>
</dbReference>
<dbReference type="Pfam" id="PF07714">
    <property type="entry name" value="PK_Tyr_Ser-Thr"/>
    <property type="match status" value="1"/>
</dbReference>
<dbReference type="InParanoid" id="A0A200QT06"/>
<comment type="caution">
    <text evidence="23">The sequence shown here is derived from an EMBL/GenBank/DDBJ whole genome shotgun (WGS) entry which is preliminary data.</text>
</comment>
<keyword evidence="14 21" id="KW-1133">Transmembrane helix</keyword>
<evidence type="ECO:0000256" key="8">
    <source>
        <dbReference type="ARBA" id="ARBA00022692"/>
    </source>
</evidence>
<dbReference type="GO" id="GO:0030246">
    <property type="term" value="F:carbohydrate binding"/>
    <property type="evidence" value="ECO:0007669"/>
    <property type="project" value="UniProtKB-KW"/>
</dbReference>
<evidence type="ECO:0000313" key="23">
    <source>
        <dbReference type="EMBL" id="OVA13608.1"/>
    </source>
</evidence>
<evidence type="ECO:0000256" key="9">
    <source>
        <dbReference type="ARBA" id="ARBA00022729"/>
    </source>
</evidence>
<organism evidence="23 24">
    <name type="scientific">Macleaya cordata</name>
    <name type="common">Five-seeded plume-poppy</name>
    <name type="synonym">Bocconia cordata</name>
    <dbReference type="NCBI Taxonomy" id="56857"/>
    <lineage>
        <taxon>Eukaryota</taxon>
        <taxon>Viridiplantae</taxon>
        <taxon>Streptophyta</taxon>
        <taxon>Embryophyta</taxon>
        <taxon>Tracheophyta</taxon>
        <taxon>Spermatophyta</taxon>
        <taxon>Magnoliopsida</taxon>
        <taxon>Ranunculales</taxon>
        <taxon>Papaveraceae</taxon>
        <taxon>Papaveroideae</taxon>
        <taxon>Macleaya</taxon>
    </lineage>
</organism>
<keyword evidence="7" id="KW-0808">Transferase</keyword>
<dbReference type="PROSITE" id="PS00307">
    <property type="entry name" value="LECTIN_LEGUME_BETA"/>
    <property type="match status" value="1"/>
</dbReference>
<keyword evidence="10" id="KW-0430">Lectin</keyword>
<keyword evidence="9" id="KW-0732">Signal</keyword>
<keyword evidence="11 20" id="KW-0547">Nucleotide-binding</keyword>
<dbReference type="PROSITE" id="PS50011">
    <property type="entry name" value="PROTEIN_KINASE_DOM"/>
    <property type="match status" value="1"/>
</dbReference>
<dbReference type="FunFam" id="1.10.510.10:FF:000108">
    <property type="entry name" value="L-type lectin-domain containing receptor kinase S.4"/>
    <property type="match status" value="1"/>
</dbReference>
<evidence type="ECO:0000259" key="22">
    <source>
        <dbReference type="PROSITE" id="PS50011"/>
    </source>
</evidence>
<dbReference type="InterPro" id="IPR017441">
    <property type="entry name" value="Protein_kinase_ATP_BS"/>
</dbReference>
<dbReference type="PROSITE" id="PS00108">
    <property type="entry name" value="PROTEIN_KINASE_ST"/>
    <property type="match status" value="1"/>
</dbReference>
<evidence type="ECO:0000256" key="20">
    <source>
        <dbReference type="PROSITE-ProRule" id="PRU10141"/>
    </source>
</evidence>
<dbReference type="Proteomes" id="UP000195402">
    <property type="component" value="Unassembled WGS sequence"/>
</dbReference>
<evidence type="ECO:0000256" key="21">
    <source>
        <dbReference type="SAM" id="Phobius"/>
    </source>
</evidence>
<evidence type="ECO:0000256" key="12">
    <source>
        <dbReference type="ARBA" id="ARBA00022777"/>
    </source>
</evidence>
<evidence type="ECO:0000256" key="1">
    <source>
        <dbReference type="ARBA" id="ARBA00004251"/>
    </source>
</evidence>
<keyword evidence="24" id="KW-1185">Reference proteome</keyword>
<keyword evidence="13 20" id="KW-0067">ATP-binding</keyword>
<keyword evidence="15 21" id="KW-0472">Membrane</keyword>
<dbReference type="InterPro" id="IPR001245">
    <property type="entry name" value="Ser-Thr/Tyr_kinase_cat_dom"/>
</dbReference>
<dbReference type="OMA" id="VDGMTFF"/>
<proteinExistence type="inferred from homology"/>
<dbReference type="Pfam" id="PF00139">
    <property type="entry name" value="Lectin_legB"/>
    <property type="match status" value="1"/>
</dbReference>
<dbReference type="GO" id="GO:0005886">
    <property type="term" value="C:plasma membrane"/>
    <property type="evidence" value="ECO:0007669"/>
    <property type="project" value="UniProtKB-SubCell"/>
</dbReference>
<feature type="transmembrane region" description="Helical" evidence="21">
    <location>
        <begin position="277"/>
        <end position="298"/>
    </location>
</feature>
<evidence type="ECO:0000256" key="18">
    <source>
        <dbReference type="ARBA" id="ARBA00047899"/>
    </source>
</evidence>
<keyword evidence="5" id="KW-1003">Cell membrane</keyword>
<feature type="binding site" evidence="20">
    <location>
        <position position="366"/>
    </location>
    <ligand>
        <name>ATP</name>
        <dbReference type="ChEBI" id="CHEBI:30616"/>
    </ligand>
</feature>
<sequence length="665" mass="74150">MLFKLVSRAHLRPLSHQTKKVLLRSHPMASSLTNDRSFFRIGHAFYSEKLQFKNYSSSDGNTTTLSFSTTFVFAIAVSVNTTYLPGHGLSFFLSPLRELPGASSSQHLGLFNSTNNGDPKNHVVAVELDTFQNLEFGDINNNHVGIDINSLQSVESAPAMYFTRTKNGELISRNLSLISGEPMQVWIEYDGLQKQLNVTIAPINIPKPDVALLSLSKDLTPIILDSMYVGFASSTGRLVTYHYILGWSFKINGKAQDLDFSKLPKLPKPPKKKLPKMLTIGLPIVVSISALIMIYGIVSIVRRKQKFAELVEDWELNYGTTPHRFTYKDLYKATKGFREKELIGKGGFGRVYRGVLPTSKIEVAVKRVSHDSKQGIREFITEIISLGQLRHRNLVQLLGYCRRKGELLLVYDFMPNGSLDKFLFGSRLDSLSSRLNWSQRFRIIKGVASGLLYLHEEWDQLVIHRDVKASNVLLDGEMNARLSDFGLARLYDHGTDNPQTTKVVGTLGYLAPELTRTGKGTTSTDVYAFGAFLLEVACGRRPTSSPEEDVSLVGWVLSCWRRGAVLKTSDPSLGSEYVAEEMELVLKLGLLCSHNVPKARPTMRQVMQYLNGDAALLQTDLWSLDTSDTTSLVSSENLQDFAPSYPVDMAYTSLSPVESLLSGPR</sequence>
<dbReference type="GO" id="GO:0005524">
    <property type="term" value="F:ATP binding"/>
    <property type="evidence" value="ECO:0007669"/>
    <property type="project" value="UniProtKB-UniRule"/>
</dbReference>
<dbReference type="GO" id="GO:0004674">
    <property type="term" value="F:protein serine/threonine kinase activity"/>
    <property type="evidence" value="ECO:0007669"/>
    <property type="project" value="UniProtKB-KW"/>
</dbReference>
<keyword evidence="16" id="KW-0675">Receptor</keyword>
<protein>
    <recommendedName>
        <fullName evidence="4">non-specific serine/threonine protein kinase</fullName>
        <ecNumber evidence="4">2.7.11.1</ecNumber>
    </recommendedName>
</protein>
<evidence type="ECO:0000256" key="15">
    <source>
        <dbReference type="ARBA" id="ARBA00023136"/>
    </source>
</evidence>
<dbReference type="InterPro" id="IPR013320">
    <property type="entry name" value="ConA-like_dom_sf"/>
</dbReference>
<keyword evidence="8 21" id="KW-0812">Transmembrane</keyword>
<comment type="similarity">
    <text evidence="3">In the C-terminal section; belongs to the protein kinase superfamily. Ser/Thr protein kinase family.</text>
</comment>
<comment type="catalytic activity">
    <reaction evidence="18">
        <text>L-threonyl-[protein] + ATP = O-phospho-L-threonyl-[protein] + ADP + H(+)</text>
        <dbReference type="Rhea" id="RHEA:46608"/>
        <dbReference type="Rhea" id="RHEA-COMP:11060"/>
        <dbReference type="Rhea" id="RHEA-COMP:11605"/>
        <dbReference type="ChEBI" id="CHEBI:15378"/>
        <dbReference type="ChEBI" id="CHEBI:30013"/>
        <dbReference type="ChEBI" id="CHEBI:30616"/>
        <dbReference type="ChEBI" id="CHEBI:61977"/>
        <dbReference type="ChEBI" id="CHEBI:456216"/>
        <dbReference type="EC" id="2.7.11.1"/>
    </reaction>
</comment>
<evidence type="ECO:0000256" key="17">
    <source>
        <dbReference type="ARBA" id="ARBA00023180"/>
    </source>
</evidence>
<evidence type="ECO:0000256" key="6">
    <source>
        <dbReference type="ARBA" id="ARBA00022527"/>
    </source>
</evidence>
<evidence type="ECO:0000313" key="24">
    <source>
        <dbReference type="Proteomes" id="UP000195402"/>
    </source>
</evidence>
<dbReference type="EC" id="2.7.11.1" evidence="4"/>
<dbReference type="PANTHER" id="PTHR27007">
    <property type="match status" value="1"/>
</dbReference>